<dbReference type="Proteomes" id="UP001190700">
    <property type="component" value="Unassembled WGS sequence"/>
</dbReference>
<protein>
    <recommendedName>
        <fullName evidence="4">Right handed beta helix domain-containing protein</fullName>
    </recommendedName>
</protein>
<dbReference type="InterPro" id="IPR051550">
    <property type="entry name" value="SCF-Subunits/Alg-Epimerases"/>
</dbReference>
<keyword evidence="2" id="KW-0677">Repeat</keyword>
<gene>
    <name evidence="5" type="ORF">CYMTET_9995</name>
</gene>
<dbReference type="InterPro" id="IPR012334">
    <property type="entry name" value="Pectin_lyas_fold"/>
</dbReference>
<dbReference type="SUPFAM" id="SSF51126">
    <property type="entry name" value="Pectin lyase-like"/>
    <property type="match status" value="2"/>
</dbReference>
<keyword evidence="3" id="KW-0833">Ubl conjugation pathway</keyword>
<dbReference type="Gene3D" id="2.160.20.10">
    <property type="entry name" value="Single-stranded right-handed beta-helix, Pectin lyase-like"/>
    <property type="match status" value="2"/>
</dbReference>
<dbReference type="SMART" id="SM00710">
    <property type="entry name" value="PbH1"/>
    <property type="match status" value="10"/>
</dbReference>
<dbReference type="NCBIfam" id="TIGR03804">
    <property type="entry name" value="para_beta_helix"/>
    <property type="match status" value="1"/>
</dbReference>
<evidence type="ECO:0000313" key="5">
    <source>
        <dbReference type="EMBL" id="KAK3282260.1"/>
    </source>
</evidence>
<proteinExistence type="predicted"/>
<evidence type="ECO:0000256" key="3">
    <source>
        <dbReference type="ARBA" id="ARBA00022786"/>
    </source>
</evidence>
<dbReference type="AlphaFoldDB" id="A0AAE0LEW8"/>
<evidence type="ECO:0000256" key="2">
    <source>
        <dbReference type="ARBA" id="ARBA00022737"/>
    </source>
</evidence>
<sequence>MPLSVHTDYSDTAKVHLRAAPSPPAENPPPVVIKGIDGAPAVSISGAAYKGGGGLAAGEAEQFEIRGCRVEGGKSSAAGVHIIGAEVRVALTDTTVKSTGGWGVLCAGGGVVILSDCGLLENIRGGCRVEADGHVTLKKTRVCGNAVGVDIEGGAALTDCVVVENTGDGIVLRGECNPTVESTQVSGNGRNGVAVLGNVRGNFDSCDISENTDGIAVAEGGNSMFRNAKVHGNEESGLWVFDRGHGSFEGCEVYENKVQGIYIEVSGNPSVTITKVHSNEQVGIWVCGQGQGSFAGCEVYGNEKGGIFIEESGNPSVTKTKVHDNKETGVWVFKSKGKAAS</sequence>
<comment type="caution">
    <text evidence="5">The sequence shown here is derived from an EMBL/GenBank/DDBJ whole genome shotgun (WGS) entry which is preliminary data.</text>
</comment>
<organism evidence="5 6">
    <name type="scientific">Cymbomonas tetramitiformis</name>
    <dbReference type="NCBI Taxonomy" id="36881"/>
    <lineage>
        <taxon>Eukaryota</taxon>
        <taxon>Viridiplantae</taxon>
        <taxon>Chlorophyta</taxon>
        <taxon>Pyramimonadophyceae</taxon>
        <taxon>Pyramimonadales</taxon>
        <taxon>Pyramimonadaceae</taxon>
        <taxon>Cymbomonas</taxon>
    </lineage>
</organism>
<reference evidence="5 6" key="1">
    <citation type="journal article" date="2015" name="Genome Biol. Evol.">
        <title>Comparative Genomics of a Bacterivorous Green Alga Reveals Evolutionary Causalities and Consequences of Phago-Mixotrophic Mode of Nutrition.</title>
        <authorList>
            <person name="Burns J.A."/>
            <person name="Paasch A."/>
            <person name="Narechania A."/>
            <person name="Kim E."/>
        </authorList>
    </citation>
    <scope>NUCLEOTIDE SEQUENCE [LARGE SCALE GENOMIC DNA]</scope>
    <source>
        <strain evidence="5 6">PLY_AMNH</strain>
    </source>
</reference>
<dbReference type="InterPro" id="IPR039448">
    <property type="entry name" value="Beta_helix"/>
</dbReference>
<dbReference type="InterPro" id="IPR022441">
    <property type="entry name" value="Para_beta_helix_rpt-2"/>
</dbReference>
<dbReference type="EMBL" id="LGRX02003408">
    <property type="protein sequence ID" value="KAK3282260.1"/>
    <property type="molecule type" value="Genomic_DNA"/>
</dbReference>
<keyword evidence="6" id="KW-1185">Reference proteome</keyword>
<dbReference type="PANTHER" id="PTHR22990:SF15">
    <property type="entry name" value="F-BOX ONLY PROTEIN 10"/>
    <property type="match status" value="1"/>
</dbReference>
<accession>A0AAE0LEW8</accession>
<dbReference type="InterPro" id="IPR006626">
    <property type="entry name" value="PbH1"/>
</dbReference>
<dbReference type="PANTHER" id="PTHR22990">
    <property type="entry name" value="F-BOX ONLY PROTEIN"/>
    <property type="match status" value="1"/>
</dbReference>
<name>A0AAE0LEW8_9CHLO</name>
<dbReference type="GO" id="GO:0006511">
    <property type="term" value="P:ubiquitin-dependent protein catabolic process"/>
    <property type="evidence" value="ECO:0007669"/>
    <property type="project" value="TreeGrafter"/>
</dbReference>
<feature type="non-terminal residue" evidence="5">
    <location>
        <position position="341"/>
    </location>
</feature>
<evidence type="ECO:0000259" key="4">
    <source>
        <dbReference type="Pfam" id="PF13229"/>
    </source>
</evidence>
<evidence type="ECO:0000256" key="1">
    <source>
        <dbReference type="ARBA" id="ARBA00004906"/>
    </source>
</evidence>
<dbReference type="InterPro" id="IPR011050">
    <property type="entry name" value="Pectin_lyase_fold/virulence"/>
</dbReference>
<evidence type="ECO:0000313" key="6">
    <source>
        <dbReference type="Proteomes" id="UP001190700"/>
    </source>
</evidence>
<dbReference type="Pfam" id="PF13229">
    <property type="entry name" value="Beta_helix"/>
    <property type="match status" value="1"/>
</dbReference>
<comment type="pathway">
    <text evidence="1">Protein modification; protein ubiquitination.</text>
</comment>
<feature type="domain" description="Right handed beta helix" evidence="4">
    <location>
        <begin position="148"/>
        <end position="290"/>
    </location>
</feature>